<dbReference type="GO" id="GO:0008810">
    <property type="term" value="F:cellulase activity"/>
    <property type="evidence" value="ECO:0007669"/>
    <property type="project" value="UniProtKB-EC"/>
</dbReference>
<gene>
    <name evidence="11" type="ORF">CHLNCDRAFT_144614</name>
</gene>
<dbReference type="InterPro" id="IPR033126">
    <property type="entry name" value="Glyco_hydro_9_Asp/Glu_AS"/>
</dbReference>
<dbReference type="InterPro" id="IPR008928">
    <property type="entry name" value="6-hairpin_glycosidase_sf"/>
</dbReference>
<evidence type="ECO:0000256" key="1">
    <source>
        <dbReference type="ARBA" id="ARBA00000966"/>
    </source>
</evidence>
<evidence type="ECO:0000256" key="7">
    <source>
        <dbReference type="ARBA" id="ARBA00023326"/>
    </source>
</evidence>
<dbReference type="Gene3D" id="1.50.10.10">
    <property type="match status" value="1"/>
</dbReference>
<dbReference type="InterPro" id="IPR001701">
    <property type="entry name" value="Glyco_hydro_9"/>
</dbReference>
<evidence type="ECO:0000256" key="8">
    <source>
        <dbReference type="PROSITE-ProRule" id="PRU10060"/>
    </source>
</evidence>
<dbReference type="EC" id="3.2.1.4" evidence="9"/>
<protein>
    <recommendedName>
        <fullName evidence="9">Endoglucanase</fullName>
        <ecNumber evidence="9">3.2.1.4</ecNumber>
    </recommendedName>
</protein>
<keyword evidence="3 8" id="KW-0378">Hydrolase</keyword>
<comment type="catalytic activity">
    <reaction evidence="1 9">
        <text>Endohydrolysis of (1-&gt;4)-beta-D-glucosidic linkages in cellulose, lichenin and cereal beta-D-glucans.</text>
        <dbReference type="EC" id="3.2.1.4"/>
    </reaction>
</comment>
<feature type="active site" evidence="8">
    <location>
        <position position="18"/>
    </location>
</feature>
<sequence>VLTGALVGGPSGRDSYKDVRSDYQSNEVAMDYNAGFTGALAGLVHLLPDAAAQ</sequence>
<evidence type="ECO:0000256" key="9">
    <source>
        <dbReference type="RuleBase" id="RU361166"/>
    </source>
</evidence>
<dbReference type="RefSeq" id="XP_005842557.1">
    <property type="nucleotide sequence ID" value="XM_005842500.1"/>
</dbReference>
<feature type="active site" evidence="8">
    <location>
        <position position="27"/>
    </location>
</feature>
<feature type="domain" description="Glycoside hydrolase family 9" evidence="10">
    <location>
        <begin position="1"/>
        <end position="40"/>
    </location>
</feature>
<keyword evidence="5 8" id="KW-0119">Carbohydrate metabolism</keyword>
<keyword evidence="7 8" id="KW-0624">Polysaccharide degradation</keyword>
<dbReference type="InParanoid" id="E1ZUS0"/>
<comment type="similarity">
    <text evidence="2 8 9">Belongs to the glycosyl hydrolase 9 (cellulase E) family.</text>
</comment>
<dbReference type="AlphaFoldDB" id="E1ZUS0"/>
<evidence type="ECO:0000313" key="12">
    <source>
        <dbReference type="Proteomes" id="UP000008141"/>
    </source>
</evidence>
<evidence type="ECO:0000313" key="11">
    <source>
        <dbReference type="EMBL" id="EFN50425.1"/>
    </source>
</evidence>
<dbReference type="InterPro" id="IPR012341">
    <property type="entry name" value="6hp_glycosidase-like_sf"/>
</dbReference>
<dbReference type="PANTHER" id="PTHR22298">
    <property type="entry name" value="ENDO-1,4-BETA-GLUCANASE"/>
    <property type="match status" value="1"/>
</dbReference>
<evidence type="ECO:0000256" key="3">
    <source>
        <dbReference type="ARBA" id="ARBA00022801"/>
    </source>
</evidence>
<dbReference type="EMBL" id="GL434219">
    <property type="protein sequence ID" value="EFN50425.1"/>
    <property type="molecule type" value="Genomic_DNA"/>
</dbReference>
<feature type="non-terminal residue" evidence="11">
    <location>
        <position position="1"/>
    </location>
</feature>
<dbReference type="SUPFAM" id="SSF48208">
    <property type="entry name" value="Six-hairpin glycosidases"/>
    <property type="match status" value="1"/>
</dbReference>
<evidence type="ECO:0000256" key="5">
    <source>
        <dbReference type="ARBA" id="ARBA00023277"/>
    </source>
</evidence>
<evidence type="ECO:0000256" key="6">
    <source>
        <dbReference type="ARBA" id="ARBA00023295"/>
    </source>
</evidence>
<dbReference type="OrthoDB" id="2015928at2759"/>
<accession>E1ZUS0</accession>
<evidence type="ECO:0000256" key="2">
    <source>
        <dbReference type="ARBA" id="ARBA00007072"/>
    </source>
</evidence>
<keyword evidence="12" id="KW-1185">Reference proteome</keyword>
<dbReference type="Pfam" id="PF00759">
    <property type="entry name" value="Glyco_hydro_9"/>
    <property type="match status" value="1"/>
</dbReference>
<dbReference type="KEGG" id="cvr:CHLNCDRAFT_144614"/>
<organism evidence="12">
    <name type="scientific">Chlorella variabilis</name>
    <name type="common">Green alga</name>
    <dbReference type="NCBI Taxonomy" id="554065"/>
    <lineage>
        <taxon>Eukaryota</taxon>
        <taxon>Viridiplantae</taxon>
        <taxon>Chlorophyta</taxon>
        <taxon>core chlorophytes</taxon>
        <taxon>Trebouxiophyceae</taxon>
        <taxon>Chlorellales</taxon>
        <taxon>Chlorellaceae</taxon>
        <taxon>Chlorella clade</taxon>
        <taxon>Chlorella</taxon>
    </lineage>
</organism>
<proteinExistence type="inferred from homology"/>
<evidence type="ECO:0000259" key="10">
    <source>
        <dbReference type="Pfam" id="PF00759"/>
    </source>
</evidence>
<evidence type="ECO:0000256" key="4">
    <source>
        <dbReference type="ARBA" id="ARBA00023001"/>
    </source>
</evidence>
<dbReference type="GO" id="GO:0030245">
    <property type="term" value="P:cellulose catabolic process"/>
    <property type="evidence" value="ECO:0007669"/>
    <property type="project" value="UniProtKB-KW"/>
</dbReference>
<dbReference type="STRING" id="554065.E1ZUS0"/>
<dbReference type="GeneID" id="17349858"/>
<dbReference type="PROSITE" id="PS00698">
    <property type="entry name" value="GH9_3"/>
    <property type="match status" value="1"/>
</dbReference>
<name>E1ZUS0_CHLVA</name>
<keyword evidence="6 8" id="KW-0326">Glycosidase</keyword>
<dbReference type="Proteomes" id="UP000008141">
    <property type="component" value="Unassembled WGS sequence"/>
</dbReference>
<keyword evidence="4 9" id="KW-0136">Cellulose degradation</keyword>
<reference evidence="11 12" key="1">
    <citation type="journal article" date="2010" name="Plant Cell">
        <title>The Chlorella variabilis NC64A genome reveals adaptation to photosymbiosis, coevolution with viruses, and cryptic sex.</title>
        <authorList>
            <person name="Blanc G."/>
            <person name="Duncan G."/>
            <person name="Agarkova I."/>
            <person name="Borodovsky M."/>
            <person name="Gurnon J."/>
            <person name="Kuo A."/>
            <person name="Lindquist E."/>
            <person name="Lucas S."/>
            <person name="Pangilinan J."/>
            <person name="Polle J."/>
            <person name="Salamov A."/>
            <person name="Terry A."/>
            <person name="Yamada T."/>
            <person name="Dunigan D.D."/>
            <person name="Grigoriev I.V."/>
            <person name="Claverie J.M."/>
            <person name="Van Etten J.L."/>
        </authorList>
    </citation>
    <scope>NUCLEOTIDE SEQUENCE [LARGE SCALE GENOMIC DNA]</scope>
    <source>
        <strain evidence="11 12">NC64A</strain>
    </source>
</reference>